<evidence type="ECO:0000313" key="4">
    <source>
        <dbReference type="WBParaSite" id="TCLT_0000730701-mRNA-1"/>
    </source>
</evidence>
<dbReference type="Proteomes" id="UP000276776">
    <property type="component" value="Unassembled WGS sequence"/>
</dbReference>
<dbReference type="OMA" id="FQIDCEL"/>
<dbReference type="WBParaSite" id="TCLT_0000730701-mRNA-1">
    <property type="protein sequence ID" value="TCLT_0000730701-mRNA-1"/>
    <property type="gene ID" value="TCLT_0000730701"/>
</dbReference>
<protein>
    <submittedName>
        <fullName evidence="4">Vacuolar protein sorting-associated protein 33B</fullName>
    </submittedName>
</protein>
<dbReference type="EMBL" id="UYYF01004493">
    <property type="protein sequence ID" value="VDN04738.1"/>
    <property type="molecule type" value="Genomic_DNA"/>
</dbReference>
<organism evidence="4">
    <name type="scientific">Thelazia callipaeda</name>
    <name type="common">Oriental eyeworm</name>
    <name type="synonym">Parasitic nematode</name>
    <dbReference type="NCBI Taxonomy" id="103827"/>
    <lineage>
        <taxon>Eukaryota</taxon>
        <taxon>Metazoa</taxon>
        <taxon>Ecdysozoa</taxon>
        <taxon>Nematoda</taxon>
        <taxon>Chromadorea</taxon>
        <taxon>Rhabditida</taxon>
        <taxon>Spirurina</taxon>
        <taxon>Spiruromorpha</taxon>
        <taxon>Thelazioidea</taxon>
        <taxon>Thelaziidae</taxon>
        <taxon>Thelazia</taxon>
    </lineage>
</organism>
<gene>
    <name evidence="2" type="ORF">TCLT_LOCUS7296</name>
</gene>
<reference evidence="2 3" key="2">
    <citation type="submission" date="2018-11" db="EMBL/GenBank/DDBJ databases">
        <authorList>
            <consortium name="Pathogen Informatics"/>
        </authorList>
    </citation>
    <scope>NUCLEOTIDE SEQUENCE [LARGE SCALE GENOMIC DNA]</scope>
</reference>
<dbReference type="OrthoDB" id="5782123at2759"/>
<proteinExistence type="predicted"/>
<evidence type="ECO:0000256" key="1">
    <source>
        <dbReference type="SAM" id="Coils"/>
    </source>
</evidence>
<accession>A0A0N5D321</accession>
<sequence>MEYCKFHKGKRKTLLGECVEGYENNSFLNVFNKECDKLFSQIDCELDKQYGTVLSDMAAFTNLCWKKTSNMRAIPTMVVRCEAADGYDFIRSLIKLLNVKPICISPSKTISLHDVYEGLNKMGDKKFVILRQFECFTAPKYLDGLISIFTDPVWEKKIVFLITVAIDFNIIFVRFSQESFWKLDIQFYCLPAPKYILQTVSKAVAVNPTNHVGIRIEHTQAVLRKLANFQIVIDGFLHKELRNRFLRDSLSISEVKRILKVTLLHKMLECKDFGQDVAISAENATLLTMYETFLYLLHELTTDFPNQAEDVYELHNWIQLNRNFFSEKEGPYSIWITWSVDEMLHCLQKLWTPVKKIARCYSKEIEVLLADLRDADNQKNDLLKQLSKHHHEEAAAVGSSKRVSFHEMQLRLRNKIAHKKRLDLVHQNHQRFVKLLTQIMSKALRCFNDIPILEKKLLTGRRDILDMVFPSFSSNLEQALLLPKCEKQDYSKVQMDICFAYRSLLDLSLEYVNIPVPVWLAKFKKYIAKMKGISPVLRLFRCIGELEFMGILKPASDGNRNKVKILYLPQSVAY</sequence>
<name>A0A0N5D321_THECL</name>
<evidence type="ECO:0000313" key="2">
    <source>
        <dbReference type="EMBL" id="VDN04738.1"/>
    </source>
</evidence>
<dbReference type="AlphaFoldDB" id="A0A0N5D321"/>
<feature type="coiled-coil region" evidence="1">
    <location>
        <begin position="358"/>
        <end position="392"/>
    </location>
</feature>
<evidence type="ECO:0000313" key="3">
    <source>
        <dbReference type="Proteomes" id="UP000276776"/>
    </source>
</evidence>
<keyword evidence="1" id="KW-0175">Coiled coil</keyword>
<dbReference type="STRING" id="103827.A0A0N5D321"/>
<reference evidence="4" key="1">
    <citation type="submission" date="2017-02" db="UniProtKB">
        <authorList>
            <consortium name="WormBaseParasite"/>
        </authorList>
    </citation>
    <scope>IDENTIFICATION</scope>
</reference>
<keyword evidence="3" id="KW-1185">Reference proteome</keyword>